<reference evidence="1" key="1">
    <citation type="journal article" date="2015" name="Nature">
        <title>Complex archaea that bridge the gap between prokaryotes and eukaryotes.</title>
        <authorList>
            <person name="Spang A."/>
            <person name="Saw J.H."/>
            <person name="Jorgensen S.L."/>
            <person name="Zaremba-Niedzwiedzka K."/>
            <person name="Martijn J."/>
            <person name="Lind A.E."/>
            <person name="van Eijk R."/>
            <person name="Schleper C."/>
            <person name="Guy L."/>
            <person name="Ettema T.J."/>
        </authorList>
    </citation>
    <scope>NUCLEOTIDE SEQUENCE</scope>
</reference>
<dbReference type="AlphaFoldDB" id="A0A0F8X8I7"/>
<proteinExistence type="predicted"/>
<sequence length="147" mass="16898">MSDVTNPSVIDIYVLFYNRFIGYQSVRVTGRKIDEYTGDFIITAEVGNTNVSIDTWMFCVNASFYHRESSPDRYLDGLSDELNYVKDENGNILQVLNIAIASNEDYVGINEETYVYLIAEANINNNSQLFFYSFFIGKDSSYRSESY</sequence>
<protein>
    <submittedName>
        <fullName evidence="1">Uncharacterized protein</fullName>
    </submittedName>
</protein>
<evidence type="ECO:0000313" key="1">
    <source>
        <dbReference type="EMBL" id="KKK65417.1"/>
    </source>
</evidence>
<comment type="caution">
    <text evidence="1">The sequence shown here is derived from an EMBL/GenBank/DDBJ whole genome shotgun (WGS) entry which is preliminary data.</text>
</comment>
<gene>
    <name evidence="1" type="ORF">LCGC14_2974320</name>
</gene>
<feature type="non-terminal residue" evidence="1">
    <location>
        <position position="147"/>
    </location>
</feature>
<accession>A0A0F8X8I7</accession>
<organism evidence="1">
    <name type="scientific">marine sediment metagenome</name>
    <dbReference type="NCBI Taxonomy" id="412755"/>
    <lineage>
        <taxon>unclassified sequences</taxon>
        <taxon>metagenomes</taxon>
        <taxon>ecological metagenomes</taxon>
    </lineage>
</organism>
<name>A0A0F8X8I7_9ZZZZ</name>
<dbReference type="EMBL" id="LAZR01060564">
    <property type="protein sequence ID" value="KKK65417.1"/>
    <property type="molecule type" value="Genomic_DNA"/>
</dbReference>